<protein>
    <submittedName>
        <fullName evidence="2">UDP-2,4-diacetamido-2,4, 6-trideoxy-beta-L-altropyranose hydrolase</fullName>
        <ecNumber evidence="2">3.6.1.57</ecNumber>
    </submittedName>
</protein>
<dbReference type="RefSeq" id="WP_252224820.1">
    <property type="nucleotide sequence ID" value="NZ_JAVJAN010000007.1"/>
</dbReference>
<evidence type="ECO:0000313" key="3">
    <source>
        <dbReference type="Proteomes" id="UP001256646"/>
    </source>
</evidence>
<evidence type="ECO:0000313" key="2">
    <source>
        <dbReference type="EMBL" id="MDR5586519.1"/>
    </source>
</evidence>
<dbReference type="Gene3D" id="3.40.50.11190">
    <property type="match status" value="1"/>
</dbReference>
<dbReference type="EC" id="3.6.1.57" evidence="2"/>
<dbReference type="NCBIfam" id="TIGR03590">
    <property type="entry name" value="PseG"/>
    <property type="match status" value="1"/>
</dbReference>
<name>A0ABU1EDR7_9CLOT</name>
<dbReference type="Pfam" id="PF04101">
    <property type="entry name" value="Glyco_tran_28_C"/>
    <property type="match status" value="1"/>
</dbReference>
<dbReference type="GO" id="GO:0016787">
    <property type="term" value="F:hydrolase activity"/>
    <property type="evidence" value="ECO:0007669"/>
    <property type="project" value="UniProtKB-KW"/>
</dbReference>
<sequence>MKIAIRADGGSQIGMGHIMRTLVLAKELAKINDIFYVCRIDYLTSNKYKPGIDKIKSEGFNVVTIKEGIFVEELCKVNADCLITDSYDVNEEYFNITKKFFKVTGYIDDMNLYYFNVNFIINQNIGAEKCFYKVNKNTKLFLGTEYTMLREEFRNIQKKVINPQIADIMITVGGSDSEGLTNIICNYIQELEFRFHVVIGPSFEEDNIKELIILSEKTKNVNLYFNANMVKLMKKCDIAISACGSTLYEFAACGVPIIGIVLADNQKEVAINLQSKGAIEYLGWYDELNKEVLCNAILELNKNINKRRKMSKKSTCIVDGRGAERITNVLNKVFGIKKV</sequence>
<gene>
    <name evidence="2" type="primary">pseG</name>
    <name evidence="2" type="ORF">RGC78_03480</name>
</gene>
<organism evidence="2 3">
    <name type="scientific">Clostridium aquiflavi</name>
    <dbReference type="NCBI Taxonomy" id="3073603"/>
    <lineage>
        <taxon>Bacteria</taxon>
        <taxon>Bacillati</taxon>
        <taxon>Bacillota</taxon>
        <taxon>Clostridia</taxon>
        <taxon>Eubacteriales</taxon>
        <taxon>Clostridiaceae</taxon>
        <taxon>Clostridium</taxon>
    </lineage>
</organism>
<keyword evidence="3" id="KW-1185">Reference proteome</keyword>
<proteinExistence type="predicted"/>
<dbReference type="EMBL" id="JAVJAN010000007">
    <property type="protein sequence ID" value="MDR5586519.1"/>
    <property type="molecule type" value="Genomic_DNA"/>
</dbReference>
<comment type="caution">
    <text evidence="2">The sequence shown here is derived from an EMBL/GenBank/DDBJ whole genome shotgun (WGS) entry which is preliminary data.</text>
</comment>
<keyword evidence="2" id="KW-0378">Hydrolase</keyword>
<feature type="domain" description="Glycosyl transferase family 28 C-terminal" evidence="1">
    <location>
        <begin position="168"/>
        <end position="314"/>
    </location>
</feature>
<dbReference type="Proteomes" id="UP001256646">
    <property type="component" value="Unassembled WGS sequence"/>
</dbReference>
<dbReference type="PANTHER" id="PTHR21015">
    <property type="entry name" value="UDP-N-ACETYLGLUCOSAMINE--N-ACETYLMURAMYL-(PENTAPEPTIDE) PYROPHOSPHORYL-UNDECAPRENOL N-ACETYLGLUCOSAMINE TRANSFERASE 1"/>
    <property type="match status" value="1"/>
</dbReference>
<dbReference type="PANTHER" id="PTHR21015:SF22">
    <property type="entry name" value="GLYCOSYLTRANSFERASE"/>
    <property type="match status" value="1"/>
</dbReference>
<dbReference type="SUPFAM" id="SSF53756">
    <property type="entry name" value="UDP-Glycosyltransferase/glycogen phosphorylase"/>
    <property type="match status" value="1"/>
</dbReference>
<dbReference type="InterPro" id="IPR020023">
    <property type="entry name" value="PseG"/>
</dbReference>
<evidence type="ECO:0000259" key="1">
    <source>
        <dbReference type="Pfam" id="PF04101"/>
    </source>
</evidence>
<reference evidence="2 3" key="1">
    <citation type="submission" date="2023-09" db="EMBL/GenBank/DDBJ databases">
        <authorList>
            <person name="Zhai L."/>
        </authorList>
    </citation>
    <scope>NUCLEOTIDE SEQUENCE [LARGE SCALE GENOMIC DNA]</scope>
    <source>
        <strain evidence="2 3">5 N-1</strain>
    </source>
</reference>
<dbReference type="Gene3D" id="3.40.50.2000">
    <property type="entry name" value="Glycogen Phosphorylase B"/>
    <property type="match status" value="1"/>
</dbReference>
<dbReference type="InterPro" id="IPR007235">
    <property type="entry name" value="Glyco_trans_28_C"/>
</dbReference>
<accession>A0ABU1EDR7</accession>